<dbReference type="InterPro" id="IPR013120">
    <property type="entry name" value="FAR_NAD-bd"/>
</dbReference>
<dbReference type="EMBL" id="OU963863">
    <property type="protein sequence ID" value="CAH0385679.1"/>
    <property type="molecule type" value="Genomic_DNA"/>
</dbReference>
<dbReference type="EC" id="1.2.1.84" evidence="4"/>
<feature type="domain" description="Fatty acyl-CoA reductase C-terminal" evidence="5">
    <location>
        <begin position="391"/>
        <end position="483"/>
    </location>
</feature>
<keyword evidence="8" id="KW-1185">Reference proteome</keyword>
<protein>
    <recommendedName>
        <fullName evidence="4">Fatty acyl-CoA reductase</fullName>
        <ecNumber evidence="4">1.2.1.84</ecNumber>
    </recommendedName>
</protein>
<dbReference type="InterPro" id="IPR036291">
    <property type="entry name" value="NAD(P)-bd_dom_sf"/>
</dbReference>
<dbReference type="PANTHER" id="PTHR11011">
    <property type="entry name" value="MALE STERILITY PROTEIN 2-RELATED"/>
    <property type="match status" value="1"/>
</dbReference>
<feature type="domain" description="Thioester reductase (TE)" evidence="6">
    <location>
        <begin position="44"/>
        <end position="315"/>
    </location>
</feature>
<dbReference type="Pfam" id="PF07993">
    <property type="entry name" value="NAD_binding_4"/>
    <property type="match status" value="1"/>
</dbReference>
<dbReference type="PANTHER" id="PTHR11011:SF60">
    <property type="entry name" value="FATTY ACYL-COA REDUCTASE-RELATED"/>
    <property type="match status" value="1"/>
</dbReference>
<dbReference type="GO" id="GO:0005777">
    <property type="term" value="C:peroxisome"/>
    <property type="evidence" value="ECO:0007669"/>
    <property type="project" value="TreeGrafter"/>
</dbReference>
<keyword evidence="4" id="KW-0521">NADP</keyword>
<evidence type="ECO:0000256" key="2">
    <source>
        <dbReference type="ARBA" id="ARBA00022516"/>
    </source>
</evidence>
<dbReference type="Pfam" id="PF03015">
    <property type="entry name" value="Sterile"/>
    <property type="match status" value="1"/>
</dbReference>
<reference evidence="7" key="1">
    <citation type="submission" date="2021-12" db="EMBL/GenBank/DDBJ databases">
        <authorList>
            <person name="King R."/>
        </authorList>
    </citation>
    <scope>NUCLEOTIDE SEQUENCE</scope>
</reference>
<dbReference type="Gene3D" id="3.40.50.720">
    <property type="entry name" value="NAD(P)-binding Rossmann-like Domain"/>
    <property type="match status" value="1"/>
</dbReference>
<evidence type="ECO:0000313" key="8">
    <source>
        <dbReference type="Proteomes" id="UP001152759"/>
    </source>
</evidence>
<dbReference type="KEGG" id="btab:109039777"/>
<dbReference type="SUPFAM" id="SSF51735">
    <property type="entry name" value="NAD(P)-binding Rossmann-fold domains"/>
    <property type="match status" value="1"/>
</dbReference>
<keyword evidence="2 4" id="KW-0444">Lipid biosynthesis</keyword>
<evidence type="ECO:0000256" key="4">
    <source>
        <dbReference type="RuleBase" id="RU363097"/>
    </source>
</evidence>
<accession>A0A9P0A780</accession>
<name>A0A9P0A780_BEMTA</name>
<proteinExistence type="inferred from homology"/>
<dbReference type="GO" id="GO:0035336">
    <property type="term" value="P:long-chain fatty-acyl-CoA metabolic process"/>
    <property type="evidence" value="ECO:0007669"/>
    <property type="project" value="TreeGrafter"/>
</dbReference>
<dbReference type="GO" id="GO:0102965">
    <property type="term" value="F:alcohol-forming long-chain fatty acyl-CoA reductase activity"/>
    <property type="evidence" value="ECO:0007669"/>
    <property type="project" value="UniProtKB-EC"/>
</dbReference>
<dbReference type="Proteomes" id="UP001152759">
    <property type="component" value="Chromosome 2"/>
</dbReference>
<comment type="similarity">
    <text evidence="1 4">Belongs to the fatty acyl-CoA reductase family.</text>
</comment>
<evidence type="ECO:0000313" key="7">
    <source>
        <dbReference type="EMBL" id="CAH0385679.1"/>
    </source>
</evidence>
<dbReference type="InterPro" id="IPR026055">
    <property type="entry name" value="FAR"/>
</dbReference>
<comment type="catalytic activity">
    <reaction evidence="4">
        <text>a long-chain fatty acyl-CoA + 2 NADPH + 2 H(+) = a long-chain primary fatty alcohol + 2 NADP(+) + CoA</text>
        <dbReference type="Rhea" id="RHEA:52716"/>
        <dbReference type="ChEBI" id="CHEBI:15378"/>
        <dbReference type="ChEBI" id="CHEBI:57287"/>
        <dbReference type="ChEBI" id="CHEBI:57783"/>
        <dbReference type="ChEBI" id="CHEBI:58349"/>
        <dbReference type="ChEBI" id="CHEBI:77396"/>
        <dbReference type="ChEBI" id="CHEBI:83139"/>
        <dbReference type="EC" id="1.2.1.84"/>
    </reaction>
</comment>
<evidence type="ECO:0000259" key="5">
    <source>
        <dbReference type="Pfam" id="PF03015"/>
    </source>
</evidence>
<gene>
    <name evidence="7" type="ORF">BEMITA_LOCUS4879</name>
</gene>
<evidence type="ECO:0000259" key="6">
    <source>
        <dbReference type="Pfam" id="PF07993"/>
    </source>
</evidence>
<dbReference type="CDD" id="cd05236">
    <property type="entry name" value="FAR-N_SDR_e"/>
    <property type="match status" value="1"/>
</dbReference>
<sequence>MVYLYPNAFERVFGNDGEDKESLSSDEVPLSPVQQFYENANILITGGTGFIGMVLVEKLLRSCPGINKLFLIMRSKKGKSAEDRMRAMLSNPLFSRVVKQDVNIFQKIRIVHGDLENEHLGLSEVDAGILKREVDVIVNVAATVRFDESLRKAYAVNVGSLKALVALAESMPHLKAFVHVSTAFIPVHRSSRVILEEFYPSAYTETEMKALLDSTDDYSLACLNNLILGKTANTYILTKTMAEEFLRHKINSLPIAIYRPSMVINTYEEPVTGWSCTLQNVGAIMTGVGLGVLRVLHFGAEKRVDAIPVDKCVSALVTLPWHIFNSRKNNRQIAPIYNHVSDRNPITWGALSVMALKIHREEKVSSGHQIWTVDVTFEPNRYLYEIKFFFYHVLPLPLLILAEKLQGKPPRILNIYTRIASMLGQVRPFVEKNWNFNDNNLVSLWSAMSDLDRDLFHFDICNIEWMRYLRNVSKGINNYILKDTLIVGCHPFKVQAMILTSDVLRLLKKIFQIYLGISVGSLFYDWSRGSLRYRALYP</sequence>
<comment type="function">
    <text evidence="4">Catalyzes the reduction of fatty acyl-CoA to fatty alcohols.</text>
</comment>
<evidence type="ECO:0000256" key="3">
    <source>
        <dbReference type="ARBA" id="ARBA00023098"/>
    </source>
</evidence>
<organism evidence="7 8">
    <name type="scientific">Bemisia tabaci</name>
    <name type="common">Sweetpotato whitefly</name>
    <name type="synonym">Aleurodes tabaci</name>
    <dbReference type="NCBI Taxonomy" id="7038"/>
    <lineage>
        <taxon>Eukaryota</taxon>
        <taxon>Metazoa</taxon>
        <taxon>Ecdysozoa</taxon>
        <taxon>Arthropoda</taxon>
        <taxon>Hexapoda</taxon>
        <taxon>Insecta</taxon>
        <taxon>Pterygota</taxon>
        <taxon>Neoptera</taxon>
        <taxon>Paraneoptera</taxon>
        <taxon>Hemiptera</taxon>
        <taxon>Sternorrhyncha</taxon>
        <taxon>Aleyrodoidea</taxon>
        <taxon>Aleyrodidae</taxon>
        <taxon>Aleyrodinae</taxon>
        <taxon>Bemisia</taxon>
    </lineage>
</organism>
<dbReference type="InterPro" id="IPR033640">
    <property type="entry name" value="FAR_C"/>
</dbReference>
<dbReference type="AlphaFoldDB" id="A0A9P0A780"/>
<dbReference type="CDD" id="cd09071">
    <property type="entry name" value="FAR_C"/>
    <property type="match status" value="1"/>
</dbReference>
<keyword evidence="3 4" id="KW-0443">Lipid metabolism</keyword>
<evidence type="ECO:0000256" key="1">
    <source>
        <dbReference type="ARBA" id="ARBA00005928"/>
    </source>
</evidence>
<keyword evidence="4" id="KW-0560">Oxidoreductase</keyword>
<dbReference type="GO" id="GO:0080019">
    <property type="term" value="F:alcohol-forming very long-chain fatty acyl-CoA reductase activity"/>
    <property type="evidence" value="ECO:0007669"/>
    <property type="project" value="InterPro"/>
</dbReference>